<name>A0ABV1V659_9ACTN</name>
<evidence type="ECO:0000313" key="1">
    <source>
        <dbReference type="EMBL" id="MER6618529.1"/>
    </source>
</evidence>
<gene>
    <name evidence="1" type="ORF">ABT276_35610</name>
</gene>
<dbReference type="RefSeq" id="WP_351979349.1">
    <property type="nucleotide sequence ID" value="NZ_JBEPBX010000066.1"/>
</dbReference>
<protein>
    <submittedName>
        <fullName evidence="1">Uncharacterized protein</fullName>
    </submittedName>
</protein>
<reference evidence="1 2" key="1">
    <citation type="submission" date="2024-06" db="EMBL/GenBank/DDBJ databases">
        <title>The Natural Products Discovery Center: Release of the First 8490 Sequenced Strains for Exploring Actinobacteria Biosynthetic Diversity.</title>
        <authorList>
            <person name="Kalkreuter E."/>
            <person name="Kautsar S.A."/>
            <person name="Yang D."/>
            <person name="Bader C.D."/>
            <person name="Teijaro C.N."/>
            <person name="Fluegel L."/>
            <person name="Davis C.M."/>
            <person name="Simpson J.R."/>
            <person name="Lauterbach L."/>
            <person name="Steele A.D."/>
            <person name="Gui C."/>
            <person name="Meng S."/>
            <person name="Li G."/>
            <person name="Viehrig K."/>
            <person name="Ye F."/>
            <person name="Su P."/>
            <person name="Kiefer A.F."/>
            <person name="Nichols A."/>
            <person name="Cepeda A.J."/>
            <person name="Yan W."/>
            <person name="Fan B."/>
            <person name="Jiang Y."/>
            <person name="Adhikari A."/>
            <person name="Zheng C.-J."/>
            <person name="Schuster L."/>
            <person name="Cowan T.M."/>
            <person name="Smanski M.J."/>
            <person name="Chevrette M.G."/>
            <person name="De Carvalho L.P.S."/>
            <person name="Shen B."/>
        </authorList>
    </citation>
    <scope>NUCLEOTIDE SEQUENCE [LARGE SCALE GENOMIC DNA]</scope>
    <source>
        <strain evidence="1 2">NPDC000837</strain>
    </source>
</reference>
<comment type="caution">
    <text evidence="1">The sequence shown here is derived from an EMBL/GenBank/DDBJ whole genome shotgun (WGS) entry which is preliminary data.</text>
</comment>
<dbReference type="Proteomes" id="UP001445472">
    <property type="component" value="Unassembled WGS sequence"/>
</dbReference>
<proteinExistence type="predicted"/>
<accession>A0ABV1V659</accession>
<organism evidence="1 2">
    <name type="scientific">Streptomyces xantholiticus</name>
    <dbReference type="NCBI Taxonomy" id="68285"/>
    <lineage>
        <taxon>Bacteria</taxon>
        <taxon>Bacillati</taxon>
        <taxon>Actinomycetota</taxon>
        <taxon>Actinomycetes</taxon>
        <taxon>Kitasatosporales</taxon>
        <taxon>Streptomycetaceae</taxon>
        <taxon>Streptomyces</taxon>
    </lineage>
</organism>
<sequence length="57" mass="6699">MDAFSRAWESRPRRLEACYELSSRQRRLGRHHAAHAIVRAGLGRKQPDDILFVQPWV</sequence>
<dbReference type="EMBL" id="JBEPBX010000066">
    <property type="protein sequence ID" value="MER6618529.1"/>
    <property type="molecule type" value="Genomic_DNA"/>
</dbReference>
<evidence type="ECO:0000313" key="2">
    <source>
        <dbReference type="Proteomes" id="UP001445472"/>
    </source>
</evidence>
<keyword evidence="2" id="KW-1185">Reference proteome</keyword>